<name>A0ABT2EPH3_9BACT</name>
<proteinExistence type="predicted"/>
<gene>
    <name evidence="1" type="ORF">M2350_002249</name>
</gene>
<dbReference type="Proteomes" id="UP001204798">
    <property type="component" value="Unassembled WGS sequence"/>
</dbReference>
<evidence type="ECO:0000313" key="1">
    <source>
        <dbReference type="EMBL" id="MCS3919832.1"/>
    </source>
</evidence>
<organism evidence="1 2">
    <name type="scientific">Candidatus Fervidibacter sacchari</name>
    <dbReference type="NCBI Taxonomy" id="1448929"/>
    <lineage>
        <taxon>Bacteria</taxon>
        <taxon>Candidatus Fervidibacterota</taxon>
        <taxon>Candidatus Fervidibacter</taxon>
    </lineage>
</organism>
<dbReference type="EMBL" id="JANUCP010000004">
    <property type="protein sequence ID" value="MCS3919832.1"/>
    <property type="molecule type" value="Genomic_DNA"/>
</dbReference>
<comment type="caution">
    <text evidence="1">The sequence shown here is derived from an EMBL/GenBank/DDBJ whole genome shotgun (WGS) entry which is preliminary data.</text>
</comment>
<keyword evidence="2" id="KW-1185">Reference proteome</keyword>
<accession>A0ABT2EPH3</accession>
<evidence type="ECO:0000313" key="2">
    <source>
        <dbReference type="Proteomes" id="UP001204798"/>
    </source>
</evidence>
<sequence length="29" mass="3245">MKELVALLAFLAVWVFLQAYLLPKLGVPT</sequence>
<protein>
    <submittedName>
        <fullName evidence="1">Uncharacterized protein</fullName>
    </submittedName>
</protein>
<reference evidence="1 2" key="1">
    <citation type="submission" date="2022-08" db="EMBL/GenBank/DDBJ databases">
        <title>Bacterial and archaeal communities from various locations to study Microbial Dark Matter (Phase II).</title>
        <authorList>
            <person name="Stepanauskas R."/>
        </authorList>
    </citation>
    <scope>NUCLEOTIDE SEQUENCE [LARGE SCALE GENOMIC DNA]</scope>
    <source>
        <strain evidence="1 2">PD1</strain>
    </source>
</reference>